<sequence length="41" mass="4631">MILDCSAKMNTWVCLNVLQHGSYLFPLHSGKEGLTSLRTYC</sequence>
<organism evidence="1">
    <name type="scientific">Anguilla anguilla</name>
    <name type="common">European freshwater eel</name>
    <name type="synonym">Muraena anguilla</name>
    <dbReference type="NCBI Taxonomy" id="7936"/>
    <lineage>
        <taxon>Eukaryota</taxon>
        <taxon>Metazoa</taxon>
        <taxon>Chordata</taxon>
        <taxon>Craniata</taxon>
        <taxon>Vertebrata</taxon>
        <taxon>Euteleostomi</taxon>
        <taxon>Actinopterygii</taxon>
        <taxon>Neopterygii</taxon>
        <taxon>Teleostei</taxon>
        <taxon>Anguilliformes</taxon>
        <taxon>Anguillidae</taxon>
        <taxon>Anguilla</taxon>
    </lineage>
</organism>
<dbReference type="AlphaFoldDB" id="A0A0E9PUR4"/>
<protein>
    <submittedName>
        <fullName evidence="1">Uncharacterized protein</fullName>
    </submittedName>
</protein>
<evidence type="ECO:0000313" key="1">
    <source>
        <dbReference type="EMBL" id="JAH08027.1"/>
    </source>
</evidence>
<dbReference type="EMBL" id="GBXM01100550">
    <property type="protein sequence ID" value="JAH08027.1"/>
    <property type="molecule type" value="Transcribed_RNA"/>
</dbReference>
<name>A0A0E9PUR4_ANGAN</name>
<reference evidence="1" key="2">
    <citation type="journal article" date="2015" name="Fish Shellfish Immunol.">
        <title>Early steps in the European eel (Anguilla anguilla)-Vibrio vulnificus interaction in the gills: Role of the RtxA13 toxin.</title>
        <authorList>
            <person name="Callol A."/>
            <person name="Pajuelo D."/>
            <person name="Ebbesson L."/>
            <person name="Teles M."/>
            <person name="MacKenzie S."/>
            <person name="Amaro C."/>
        </authorList>
    </citation>
    <scope>NUCLEOTIDE SEQUENCE</scope>
</reference>
<reference evidence="1" key="1">
    <citation type="submission" date="2014-11" db="EMBL/GenBank/DDBJ databases">
        <authorList>
            <person name="Amaro Gonzalez C."/>
        </authorList>
    </citation>
    <scope>NUCLEOTIDE SEQUENCE</scope>
</reference>
<proteinExistence type="predicted"/>
<accession>A0A0E9PUR4</accession>